<dbReference type="HOGENOM" id="CLU_004961_0_0_6"/>
<dbReference type="OrthoDB" id="9790247at2"/>
<dbReference type="PATRIC" id="fig|658445.3.peg.2552"/>
<sequence length="1498" mass="163017">MKNIIFILVTLFYSLNTLAAMSCPENTNHGFTIGFHIDNPFSQQTGFSYVKSTHSHGNKEKELQYIWTNNRSFSSYNKIIDHYMETSGTYDVVLDFAPDSHGYGLLTYYVNDGINGWRKEESKEVYFLKQGAITVSSIQMELDCDAQVPDVEPEYSLDAKFQFGVQNCTSSECEIPINNASEYTIKPLVFLMPTIEQGSPDNDPPATMAVKSVDLLQGKVVIEQISPAGMGPAEQMSRISYLIMEPGRASFYGKEVIAGYVDTTEYQAASGNGRGWERGIKFSDWGGTTISNPVVLTQQQALNRDDIFSTSAIKGVTRQDLDLALELGRGTDEPSNKRRIAFLASSEGTGVTSSGMKFEFGLKHNLRQAGTLAQSCQNLRIPFANQYVGQPGVVGMKQTRNGGDGGWIRRCELTPTDFSFVFDEDTLDSRKHRTAEDIGFFAFELPQQDIELDICKYVPQELVSNAYPTGVPHGALNITPGTGSNVYLKSPQLSGNKKNWFAYLAYQGGESCINPDGSAALCKADPQKVFDDYPPQLEPFQVVSGSLNCTANCELFRDNNYQNISIGTGASLTLNEGEYWFENIDFLGAGARLEVKGKAIVHYKTMRFSSGDFYINAPAGVGGTSENLLFIGHGNNSAIYLNGGVNNSLIYAYFYIEGVNYVGADGNLVQSIGFDIAGSDNEVAGGIASHSVAISGWRNSVRGRPELQCGGGSPNYTLTVTPTTDLSLTCDLQEVEFTVMDSGGVATDFDGQLRITTNLSRSGQAQWFSNSNGTGAGTDASLPYIASPVAGKVKLWLKSDFVGKVEVTGVIVDDDAEPAFSSLGFVPFRFDINGGRIPVVAGKPASITIKAKSCRDDSNSDVAVGYHGKRTLKFATTYISPSLGMTSTNSHLLQLKAPEHSQWQQQQVELTFDRGVADAQLRYFDAGKTALTVHDPNCTLEQGCEILPQSRMLTRSNIGNWTRLEGTQSVWSRPYTFASCNAGEHLIESANGTAYRGDAFVSAGEMFNVKAKPVIWLAGDAENIDGNGNATSMVDSSNMCSRAVTPGFYASDAPQASVALSIPTGEGIKPHSPTEAGAVSGTLTSVPLSNQAIKNSDFSAKWDEVGSIELRASTQGEYLGMAMNVGYRPVGRFYPHRFAIVSAESGKQYPDGQSFVYMNQPMSARFKVEAQNEKGAPTHNYGFFAPAKQVGLAIAAIDTAVEPGLANDLGGRIDWGGLPNAWQKSWKGAYTTVNWFDLVFKREVKSAASQDKALTTEPDGPYDVALGIMREALSAGMAERIGYPAIDVDRVLVPCDLVQDGCRDADSRGMMEFAAFHTRYGRMVLDDVAGRFDSELSIPLRVEYWDGVDFVTNKQDSRAAFDGNLSCKQILSQSDTDVTSTSYTQGSGNVQSGETRSGEFVAVPTDVKDNDGSAVIYREQVRFWQKVVSDKPKAIDNEPEIRCEVGPSAGNSNYQPWLAFDWRGKGDESPHSTVTFGAYRGNDRVLYRGEKGINTMLD</sequence>
<name>A0A0C5WJP9_9GAMM</name>
<evidence type="ECO:0000313" key="3">
    <source>
        <dbReference type="EMBL" id="AJR07378.1"/>
    </source>
</evidence>
<organism evidence="3 4">
    <name type="scientific">Photobacterium gaetbulicola Gung47</name>
    <dbReference type="NCBI Taxonomy" id="658445"/>
    <lineage>
        <taxon>Bacteria</taxon>
        <taxon>Pseudomonadati</taxon>
        <taxon>Pseudomonadota</taxon>
        <taxon>Gammaproteobacteria</taxon>
        <taxon>Vibrionales</taxon>
        <taxon>Vibrionaceae</taxon>
        <taxon>Photobacterium</taxon>
    </lineage>
</organism>
<keyword evidence="1" id="KW-0732">Signal</keyword>
<keyword evidence="4" id="KW-1185">Reference proteome</keyword>
<gene>
    <name evidence="3" type="ORF">H744_2c0647</name>
</gene>
<feature type="chain" id="PRO_5002195253" evidence="1">
    <location>
        <begin position="20"/>
        <end position="1498"/>
    </location>
</feature>
<dbReference type="Pfam" id="PF20419">
    <property type="entry name" value="DUF6701"/>
    <property type="match status" value="1"/>
</dbReference>
<dbReference type="InterPro" id="IPR046524">
    <property type="entry name" value="DUF6701"/>
</dbReference>
<evidence type="ECO:0000313" key="4">
    <source>
        <dbReference type="Proteomes" id="UP000032303"/>
    </source>
</evidence>
<feature type="signal peptide" evidence="1">
    <location>
        <begin position="1"/>
        <end position="19"/>
    </location>
</feature>
<dbReference type="Proteomes" id="UP000032303">
    <property type="component" value="Chromosome 2"/>
</dbReference>
<accession>A0A0C5WJP9</accession>
<dbReference type="PROSITE" id="PS51257">
    <property type="entry name" value="PROKAR_LIPOPROTEIN"/>
    <property type="match status" value="1"/>
</dbReference>
<dbReference type="KEGG" id="pgb:H744_2c0647"/>
<evidence type="ECO:0000259" key="2">
    <source>
        <dbReference type="Pfam" id="PF20419"/>
    </source>
</evidence>
<feature type="domain" description="DUF6701" evidence="2">
    <location>
        <begin position="834"/>
        <end position="1491"/>
    </location>
</feature>
<dbReference type="STRING" id="658445.H744_2c0647"/>
<evidence type="ECO:0000256" key="1">
    <source>
        <dbReference type="SAM" id="SignalP"/>
    </source>
</evidence>
<protein>
    <submittedName>
        <fullName evidence="3">Putative MSHA biogenesis protein MshQ</fullName>
    </submittedName>
</protein>
<dbReference type="EMBL" id="CP005974">
    <property type="protein sequence ID" value="AJR07378.1"/>
    <property type="molecule type" value="Genomic_DNA"/>
</dbReference>
<proteinExistence type="predicted"/>
<reference evidence="3 4" key="1">
    <citation type="submission" date="2013-05" db="EMBL/GenBank/DDBJ databases">
        <title>Complete genome sequence of the lipase-producing bacterium Photobacterium gaetbulicola Gung47.</title>
        <authorList>
            <person name="Kim Y.-O."/>
        </authorList>
    </citation>
    <scope>NUCLEOTIDE SEQUENCE [LARGE SCALE GENOMIC DNA]</scope>
    <source>
        <strain evidence="3 4">Gung47</strain>
    </source>
</reference>